<dbReference type="InterPro" id="IPR050765">
    <property type="entry name" value="Riboflavin_Biosynth_HTPR"/>
</dbReference>
<dbReference type="InterPro" id="IPR024072">
    <property type="entry name" value="DHFR-like_dom_sf"/>
</dbReference>
<dbReference type="Gene3D" id="3.40.430.10">
    <property type="entry name" value="Dihydrofolate Reductase, subunit A"/>
    <property type="match status" value="1"/>
</dbReference>
<dbReference type="InterPro" id="IPR002734">
    <property type="entry name" value="RibDG_C"/>
</dbReference>
<evidence type="ECO:0000259" key="1">
    <source>
        <dbReference type="Pfam" id="PF01872"/>
    </source>
</evidence>
<dbReference type="Proteomes" id="UP000318380">
    <property type="component" value="Unassembled WGS sequence"/>
</dbReference>
<dbReference type="SUPFAM" id="SSF53597">
    <property type="entry name" value="Dihydrofolate reductase-like"/>
    <property type="match status" value="1"/>
</dbReference>
<evidence type="ECO:0000313" key="2">
    <source>
        <dbReference type="EMBL" id="TWD80994.1"/>
    </source>
</evidence>
<reference evidence="2 3" key="1">
    <citation type="submission" date="2019-06" db="EMBL/GenBank/DDBJ databases">
        <title>Sequencing the genomes of 1000 actinobacteria strains.</title>
        <authorList>
            <person name="Klenk H.-P."/>
        </authorList>
    </citation>
    <scope>NUCLEOTIDE SEQUENCE [LARGE SCALE GENOMIC DNA]</scope>
    <source>
        <strain evidence="2 3">DSM 24683</strain>
    </source>
</reference>
<evidence type="ECO:0000313" key="3">
    <source>
        <dbReference type="Proteomes" id="UP000318380"/>
    </source>
</evidence>
<dbReference type="EMBL" id="VIVK01000001">
    <property type="protein sequence ID" value="TWD80994.1"/>
    <property type="molecule type" value="Genomic_DNA"/>
</dbReference>
<feature type="domain" description="Bacterial bifunctional deaminase-reductase C-terminal" evidence="1">
    <location>
        <begin position="2"/>
        <end position="173"/>
    </location>
</feature>
<comment type="caution">
    <text evidence="2">The sequence shown here is derived from an EMBL/GenBank/DDBJ whole genome shotgun (WGS) entry which is preliminary data.</text>
</comment>
<dbReference type="GO" id="GO:0008703">
    <property type="term" value="F:5-amino-6-(5-phosphoribosylamino)uracil reductase activity"/>
    <property type="evidence" value="ECO:0007669"/>
    <property type="project" value="InterPro"/>
</dbReference>
<gene>
    <name evidence="2" type="ORF">FB561_2096</name>
</gene>
<dbReference type="GO" id="GO:0009231">
    <property type="term" value="P:riboflavin biosynthetic process"/>
    <property type="evidence" value="ECO:0007669"/>
    <property type="project" value="InterPro"/>
</dbReference>
<dbReference type="RefSeq" id="WP_145805464.1">
    <property type="nucleotide sequence ID" value="NZ_VIVK01000001.1"/>
</dbReference>
<accession>A0A561BQA8</accession>
<dbReference type="PANTHER" id="PTHR38011:SF2">
    <property type="entry name" value="BIFUNCTIONAL DEAMINASE-REDUCTASE DOMAIN PROTEIN"/>
    <property type="match status" value="1"/>
</dbReference>
<dbReference type="PANTHER" id="PTHR38011">
    <property type="entry name" value="DIHYDROFOLATE REDUCTASE FAMILY PROTEIN (AFU_ORTHOLOGUE AFUA_8G06820)"/>
    <property type="match status" value="1"/>
</dbReference>
<dbReference type="AlphaFoldDB" id="A0A561BQA8"/>
<name>A0A561BQA8_9ACTN</name>
<sequence length="182" mass="19881">MRKITAGLFISLDGVVQDPDQWHFQYFNDEMGNAISALAETSDTMVLGRVTWEMFAGYWPTEGADEEGAEMMNDTPKLVVSNTLDSVDAWQNSTLLPGDPTKTLDALKEQPGKNLNIVGSVTLVRALLRARVLDELHLLVHPIAVGHGLRLFDEGETVPLELVSTTTFTTGVLHSVYAPAKG</sequence>
<keyword evidence="3" id="KW-1185">Reference proteome</keyword>
<dbReference type="OrthoDB" id="3471498at2"/>
<protein>
    <submittedName>
        <fullName evidence="2">Dihydrofolate reductase</fullName>
    </submittedName>
</protein>
<proteinExistence type="predicted"/>
<organism evidence="2 3">
    <name type="scientific">Kribbella amoyensis</name>
    <dbReference type="NCBI Taxonomy" id="996641"/>
    <lineage>
        <taxon>Bacteria</taxon>
        <taxon>Bacillati</taxon>
        <taxon>Actinomycetota</taxon>
        <taxon>Actinomycetes</taxon>
        <taxon>Propionibacteriales</taxon>
        <taxon>Kribbellaceae</taxon>
        <taxon>Kribbella</taxon>
    </lineage>
</organism>
<dbReference type="Pfam" id="PF01872">
    <property type="entry name" value="RibD_C"/>
    <property type="match status" value="1"/>
</dbReference>